<protein>
    <submittedName>
        <fullName evidence="5">VWA domain-containing protein</fullName>
    </submittedName>
</protein>
<feature type="signal peptide" evidence="3">
    <location>
        <begin position="1"/>
        <end position="34"/>
    </location>
</feature>
<dbReference type="InterPro" id="IPR002035">
    <property type="entry name" value="VWF_A"/>
</dbReference>
<dbReference type="EMBL" id="VDFQ02000004">
    <property type="protein sequence ID" value="KAA1422425.1"/>
    <property type="molecule type" value="Genomic_DNA"/>
</dbReference>
<keyword evidence="3" id="KW-0732">Signal</keyword>
<sequence length="665" mass="68397">MLSSSSSRLPRVVAAAAAPLVISALLFIPLPAAADGDDAPQKLQLVLDASGSMAEPAKGGGTKIAAARTALTNVVETLPDEAVVGMRVYGATVDTGKGACTDSQQVVEPGTDNRDALTSAVGDYKPLGETPIGYALQQAGKDLGTEGKRTIVLVSDGESTCDPDPCRVARDLSQDGIDLKIDVVGLSVDAKTRKELRCIADAGHGTYYDADSAADLTERLEVTSTRAFRPFDFTGTPVQGTASRNNAPEIGVGQWLDKVPAKDTVAFYKIPRTIPGSTIHVGATTRTPGDSLGSGLVLQLDGDDLTTSCNTGSAFETAIGGAHLVSGSVNSWSSSALPTCQDGEELYLGVKISVDSSLAGAPVELVVYEEPPLTKGADAQLSPAAQVPTWQDMEPGTPTAGVVPGTGFGSAAVIEPGTYRFTIRSGEHQMLAVPLSWGQNVQAQIDADLPKAAYDGAGVHSGFDVRTIGPTRTDTDVDLFAIAPKDWRATIPFGNMWIEDDKHWRRGSMTVPAAYANRADVKTDVKASALAGYTYIDVGFTNAANDAAVITYDLTMQVFGEAQEEPAYAEGGDAVAPEADTVGAPPAAGGDPADGDADGPGSDDVAAASRSSDGGPPWLALGVGGFGLLLVAGGAAAVLLARRPKQPAAPQPPQQPWNGGGPSGW</sequence>
<dbReference type="SMART" id="SM00327">
    <property type="entry name" value="VWA"/>
    <property type="match status" value="1"/>
</dbReference>
<dbReference type="Pfam" id="PF00092">
    <property type="entry name" value="VWA"/>
    <property type="match status" value="1"/>
</dbReference>
<proteinExistence type="predicted"/>
<dbReference type="SUPFAM" id="SSF53300">
    <property type="entry name" value="vWA-like"/>
    <property type="match status" value="1"/>
</dbReference>
<evidence type="ECO:0000256" key="2">
    <source>
        <dbReference type="SAM" id="Phobius"/>
    </source>
</evidence>
<dbReference type="AlphaFoldDB" id="A0A5Q6RWQ1"/>
<organism evidence="5 6">
    <name type="scientific">Mumia zhuanghuii</name>
    <dbReference type="NCBI Taxonomy" id="2585211"/>
    <lineage>
        <taxon>Bacteria</taxon>
        <taxon>Bacillati</taxon>
        <taxon>Actinomycetota</taxon>
        <taxon>Actinomycetes</taxon>
        <taxon>Propionibacteriales</taxon>
        <taxon>Nocardioidaceae</taxon>
        <taxon>Mumia</taxon>
    </lineage>
</organism>
<dbReference type="InterPro" id="IPR036465">
    <property type="entry name" value="vWFA_dom_sf"/>
</dbReference>
<evidence type="ECO:0000313" key="5">
    <source>
        <dbReference type="EMBL" id="KAA1422425.1"/>
    </source>
</evidence>
<keyword evidence="2" id="KW-0812">Transmembrane</keyword>
<feature type="region of interest" description="Disordered" evidence="1">
    <location>
        <begin position="644"/>
        <end position="665"/>
    </location>
</feature>
<dbReference type="OrthoDB" id="4318225at2"/>
<dbReference type="Proteomes" id="UP000307768">
    <property type="component" value="Unassembled WGS sequence"/>
</dbReference>
<comment type="caution">
    <text evidence="5">The sequence shown here is derived from an EMBL/GenBank/DDBJ whole genome shotgun (WGS) entry which is preliminary data.</text>
</comment>
<feature type="compositionally biased region" description="Low complexity" evidence="1">
    <location>
        <begin position="582"/>
        <end position="591"/>
    </location>
</feature>
<accession>A0A5Q6RWQ1</accession>
<gene>
    <name evidence="5" type="ORF">FE697_014860</name>
</gene>
<evidence type="ECO:0000259" key="4">
    <source>
        <dbReference type="PROSITE" id="PS50234"/>
    </source>
</evidence>
<evidence type="ECO:0000313" key="6">
    <source>
        <dbReference type="Proteomes" id="UP000307768"/>
    </source>
</evidence>
<feature type="chain" id="PRO_5024285039" evidence="3">
    <location>
        <begin position="35"/>
        <end position="665"/>
    </location>
</feature>
<feature type="compositionally biased region" description="Low complexity" evidence="1">
    <location>
        <begin position="599"/>
        <end position="614"/>
    </location>
</feature>
<keyword evidence="2" id="KW-1133">Transmembrane helix</keyword>
<name>A0A5Q6RWQ1_9ACTN</name>
<feature type="region of interest" description="Disordered" evidence="1">
    <location>
        <begin position="576"/>
        <end position="614"/>
    </location>
</feature>
<dbReference type="Gene3D" id="3.40.50.410">
    <property type="entry name" value="von Willebrand factor, type A domain"/>
    <property type="match status" value="1"/>
</dbReference>
<reference evidence="5 6" key="1">
    <citation type="submission" date="2019-09" db="EMBL/GenBank/DDBJ databases">
        <title>Mumia zhuanghuii sp. nov. isolated from the intestinal contents of plateau pika (Ochotona curzoniae) in the Qinghai-Tibet plateau of China.</title>
        <authorList>
            <person name="Tian Z."/>
        </authorList>
    </citation>
    <scope>NUCLEOTIDE SEQUENCE [LARGE SCALE GENOMIC DNA]</scope>
    <source>
        <strain evidence="6">350</strain>
    </source>
</reference>
<dbReference type="RefSeq" id="WP_149770376.1">
    <property type="nucleotide sequence ID" value="NZ_VDFQ02000004.1"/>
</dbReference>
<keyword evidence="2" id="KW-0472">Membrane</keyword>
<evidence type="ECO:0000256" key="3">
    <source>
        <dbReference type="SAM" id="SignalP"/>
    </source>
</evidence>
<feature type="transmembrane region" description="Helical" evidence="2">
    <location>
        <begin position="618"/>
        <end position="641"/>
    </location>
</feature>
<evidence type="ECO:0000256" key="1">
    <source>
        <dbReference type="SAM" id="MobiDB-lite"/>
    </source>
</evidence>
<dbReference type="PROSITE" id="PS50234">
    <property type="entry name" value="VWFA"/>
    <property type="match status" value="1"/>
</dbReference>
<feature type="domain" description="VWFA" evidence="4">
    <location>
        <begin position="42"/>
        <end position="223"/>
    </location>
</feature>